<dbReference type="Pfam" id="PF07344">
    <property type="entry name" value="Amastin"/>
    <property type="match status" value="1"/>
</dbReference>
<feature type="compositionally biased region" description="Polar residues" evidence="1">
    <location>
        <begin position="234"/>
        <end position="243"/>
    </location>
</feature>
<feature type="region of interest" description="Disordered" evidence="1">
    <location>
        <begin position="1"/>
        <end position="39"/>
    </location>
</feature>
<feature type="compositionally biased region" description="Basic and acidic residues" evidence="1">
    <location>
        <begin position="164"/>
        <end position="175"/>
    </location>
</feature>
<feature type="transmembrane region" description="Helical" evidence="2">
    <location>
        <begin position="468"/>
        <end position="494"/>
    </location>
</feature>
<reference evidence="3 4" key="1">
    <citation type="journal article" date="2015" name="PLoS Pathog.">
        <title>Leptomonas seymouri: Adaptations to the Dixenous Life Cycle Analyzed by Genome Sequencing, Transcriptome Profiling and Co-infection with Leishmania donovani.</title>
        <authorList>
            <person name="Kraeva N."/>
            <person name="Butenko A."/>
            <person name="Hlavacova J."/>
            <person name="Kostygov A."/>
            <person name="Myskova J."/>
            <person name="Grybchuk D."/>
            <person name="Lestinova T."/>
            <person name="Votypka J."/>
            <person name="Volf P."/>
            <person name="Opperdoes F."/>
            <person name="Flegontov P."/>
            <person name="Lukes J."/>
            <person name="Yurchenko V."/>
        </authorList>
    </citation>
    <scope>NUCLEOTIDE SEQUENCE [LARGE SCALE GENOMIC DNA]</scope>
    <source>
        <strain evidence="3 4">ATCC 30220</strain>
    </source>
</reference>
<feature type="compositionally biased region" description="Basic and acidic residues" evidence="1">
    <location>
        <begin position="190"/>
        <end position="199"/>
    </location>
</feature>
<dbReference type="PANTHER" id="PTHR33297">
    <property type="entry name" value="AMASTIN-LIKE SURFACE PROTEIN-LIKE PROTEIN-RELATED"/>
    <property type="match status" value="1"/>
</dbReference>
<keyword evidence="2" id="KW-1133">Transmembrane helix</keyword>
<dbReference type="AlphaFoldDB" id="A0A0N1HZU6"/>
<organism evidence="3 4">
    <name type="scientific">Leptomonas seymouri</name>
    <dbReference type="NCBI Taxonomy" id="5684"/>
    <lineage>
        <taxon>Eukaryota</taxon>
        <taxon>Discoba</taxon>
        <taxon>Euglenozoa</taxon>
        <taxon>Kinetoplastea</taxon>
        <taxon>Metakinetoplastina</taxon>
        <taxon>Trypanosomatida</taxon>
        <taxon>Trypanosomatidae</taxon>
        <taxon>Leishmaniinae</taxon>
        <taxon>Leptomonas</taxon>
    </lineage>
</organism>
<feature type="compositionally biased region" description="Basic and acidic residues" evidence="1">
    <location>
        <begin position="214"/>
        <end position="230"/>
    </location>
</feature>
<evidence type="ECO:0000256" key="1">
    <source>
        <dbReference type="SAM" id="MobiDB-lite"/>
    </source>
</evidence>
<accession>A0A0N1HZU6</accession>
<feature type="transmembrane region" description="Helical" evidence="2">
    <location>
        <begin position="331"/>
        <end position="349"/>
    </location>
</feature>
<feature type="compositionally biased region" description="Low complexity" evidence="1">
    <location>
        <begin position="137"/>
        <end position="157"/>
    </location>
</feature>
<dbReference type="EMBL" id="LJSK01000038">
    <property type="protein sequence ID" value="KPI88838.1"/>
    <property type="molecule type" value="Genomic_DNA"/>
</dbReference>
<comment type="caution">
    <text evidence="3">The sequence shown here is derived from an EMBL/GenBank/DDBJ whole genome shotgun (WGS) entry which is preliminary data.</text>
</comment>
<evidence type="ECO:0000313" key="4">
    <source>
        <dbReference type="Proteomes" id="UP000038009"/>
    </source>
</evidence>
<feature type="compositionally biased region" description="Basic and acidic residues" evidence="1">
    <location>
        <begin position="81"/>
        <end position="90"/>
    </location>
</feature>
<sequence>MSQSAHAKKMFDDISSDEYSKSSDAVVQSPGVPVRYGDPNAIRTALLPKNRAESISTSEHVGGEAQAYVPRPVSQLQVQAEPERPEKNSREQPPGAAMVTTVEVTLPPAEAPASVVVQQETPEEAMAGQMTRAKTNATPSKPSAAAAGASSYSTPATVSKRHAERPEREAADKRHGSSAHRAKRSSASTSKEKRYMEREEVQEDVVFSTVGNRNEGRSSRHEDQREEMEVRCLPTSSTPDRRTSAVQLEFSQEVPYKDHTLHTALLDPQRSDDESEVEDFPFASYIFPRLDPALLDYEDSRTAVRGARGEDCPPNACELTLAYLMVADIRMAIYLAILFLCLFFTIVSIPTSQLDLSWSQCYTYWGFKDDCNTVIYSILRPMLKCDPIRRHLGAGAAFSIITLTLYMVNFTAATVAVFCLKHSPHKISRRSRVVVASIGAVTVVTQLISWAVIASIQSSQFCVFDDTLVYGVGFGLNLTSWVLNVVGVIVVLAVPSKAVNRCQSS</sequence>
<evidence type="ECO:0000256" key="2">
    <source>
        <dbReference type="SAM" id="Phobius"/>
    </source>
</evidence>
<feature type="region of interest" description="Disordered" evidence="1">
    <location>
        <begin position="53"/>
        <end position="243"/>
    </location>
</feature>
<dbReference type="OMA" id="NLSSWVM"/>
<name>A0A0N1HZU6_LEPSE</name>
<keyword evidence="2" id="KW-0472">Membrane</keyword>
<keyword evidence="2" id="KW-0812">Transmembrane</keyword>
<evidence type="ECO:0000313" key="3">
    <source>
        <dbReference type="EMBL" id="KPI88838.1"/>
    </source>
</evidence>
<proteinExistence type="predicted"/>
<dbReference type="Proteomes" id="UP000038009">
    <property type="component" value="Unassembled WGS sequence"/>
</dbReference>
<feature type="transmembrane region" description="Helical" evidence="2">
    <location>
        <begin position="432"/>
        <end position="456"/>
    </location>
</feature>
<dbReference type="OrthoDB" id="266115at2759"/>
<protein>
    <submittedName>
        <fullName evidence="3">Amastin-like protein</fullName>
    </submittedName>
</protein>
<dbReference type="PANTHER" id="PTHR33297:SF6">
    <property type="entry name" value="AMASTIN-LIKE PROTEIN"/>
    <property type="match status" value="1"/>
</dbReference>
<gene>
    <name evidence="3" type="ORF">ABL78_2032</name>
</gene>
<keyword evidence="4" id="KW-1185">Reference proteome</keyword>
<dbReference type="InterPro" id="IPR009944">
    <property type="entry name" value="Amastin"/>
</dbReference>
<dbReference type="VEuPathDB" id="TriTrypDB:Lsey_0038_0090"/>
<feature type="transmembrane region" description="Helical" evidence="2">
    <location>
        <begin position="396"/>
        <end position="420"/>
    </location>
</feature>